<reference evidence="2 3" key="1">
    <citation type="submission" date="2024-02" db="EMBL/GenBank/DDBJ databases">
        <title>A draft genome for the cacao thread blight pathogen Marasmius crinis-equi.</title>
        <authorList>
            <person name="Cohen S.P."/>
            <person name="Baruah I.K."/>
            <person name="Amoako-Attah I."/>
            <person name="Bukari Y."/>
            <person name="Meinhardt L.W."/>
            <person name="Bailey B.A."/>
        </authorList>
    </citation>
    <scope>NUCLEOTIDE SEQUENCE [LARGE SCALE GENOMIC DNA]</scope>
    <source>
        <strain evidence="2 3">GH-76</strain>
    </source>
</reference>
<feature type="transmembrane region" description="Helical" evidence="1">
    <location>
        <begin position="166"/>
        <end position="188"/>
    </location>
</feature>
<evidence type="ECO:0000256" key="1">
    <source>
        <dbReference type="SAM" id="Phobius"/>
    </source>
</evidence>
<evidence type="ECO:0000313" key="2">
    <source>
        <dbReference type="EMBL" id="KAL0571277.1"/>
    </source>
</evidence>
<keyword evidence="1" id="KW-1133">Transmembrane helix</keyword>
<keyword evidence="3" id="KW-1185">Reference proteome</keyword>
<name>A0ABR3F7Q3_9AGAR</name>
<feature type="transmembrane region" description="Helical" evidence="1">
    <location>
        <begin position="136"/>
        <end position="154"/>
    </location>
</feature>
<feature type="transmembrane region" description="Helical" evidence="1">
    <location>
        <begin position="232"/>
        <end position="252"/>
    </location>
</feature>
<dbReference type="Proteomes" id="UP001465976">
    <property type="component" value="Unassembled WGS sequence"/>
</dbReference>
<protein>
    <submittedName>
        <fullName evidence="2">Uncharacterized protein</fullName>
    </submittedName>
</protein>
<organism evidence="2 3">
    <name type="scientific">Marasmius crinis-equi</name>
    <dbReference type="NCBI Taxonomy" id="585013"/>
    <lineage>
        <taxon>Eukaryota</taxon>
        <taxon>Fungi</taxon>
        <taxon>Dikarya</taxon>
        <taxon>Basidiomycota</taxon>
        <taxon>Agaricomycotina</taxon>
        <taxon>Agaricomycetes</taxon>
        <taxon>Agaricomycetidae</taxon>
        <taxon>Agaricales</taxon>
        <taxon>Marasmiineae</taxon>
        <taxon>Marasmiaceae</taxon>
        <taxon>Marasmius</taxon>
    </lineage>
</organism>
<dbReference type="EMBL" id="JBAHYK010000793">
    <property type="protein sequence ID" value="KAL0571277.1"/>
    <property type="molecule type" value="Genomic_DNA"/>
</dbReference>
<proteinExistence type="predicted"/>
<keyword evidence="1" id="KW-0812">Transmembrane</keyword>
<keyword evidence="1" id="KW-0472">Membrane</keyword>
<evidence type="ECO:0000313" key="3">
    <source>
        <dbReference type="Proteomes" id="UP001465976"/>
    </source>
</evidence>
<feature type="transmembrane region" description="Helical" evidence="1">
    <location>
        <begin position="258"/>
        <end position="279"/>
    </location>
</feature>
<comment type="caution">
    <text evidence="2">The sequence shown here is derived from an EMBL/GenBank/DDBJ whole genome shotgun (WGS) entry which is preliminary data.</text>
</comment>
<sequence length="311" mass="34239">MPRDIDNNCNTLQNIQRNEANADSGGCLSPAPLGQSSVNGSIHLQVPSPAASVSEPVNDRRPPHTILITLTDCSDQPPLPTGVNGVRNVTKSWQVNIGPQKLPEDKHAIKDEDLFPRGDFITQETRDELQKRFKNACIVSTLLATLSANLLQIVTGSENSRDVLLITYIFSFGALSFNTSAAMTSLLLTSSLLSTTSTAGGAIGGISDPGHLEEGQSSKERNRIRLPKNFRIFYKHTLFSLKYGAVFLYWQIATYAYIQLWGFGYWAIWAAVLSLWVIFPATLKARGTRYLLPTTTDRPESELETPQGAER</sequence>
<gene>
    <name evidence="2" type="ORF">V5O48_010682</name>
</gene>
<accession>A0ABR3F7Q3</accession>